<protein>
    <submittedName>
        <fullName evidence="4">DUF4974 domain-containing protein</fullName>
    </submittedName>
</protein>
<accession>A0A3N0EA40</accession>
<keyword evidence="5" id="KW-1185">Reference proteome</keyword>
<dbReference type="Gene3D" id="3.55.50.30">
    <property type="match status" value="1"/>
</dbReference>
<dbReference type="EMBL" id="RJTM01000094">
    <property type="protein sequence ID" value="RNL84704.1"/>
    <property type="molecule type" value="Genomic_DNA"/>
</dbReference>
<gene>
    <name evidence="4" type="ORF">ED312_13540</name>
</gene>
<dbReference type="Pfam" id="PF04773">
    <property type="entry name" value="FecR"/>
    <property type="match status" value="1"/>
</dbReference>
<proteinExistence type="predicted"/>
<sequence length="348" mass="40452">MEMNREKEIEILFKKFRENTINEEEYHRLMDWIKESGSESRMRKWMDEHWEELKKNEDHPERETVSDTRFHQLLEKADKRRRVHRPRDMEQGYVYYRVAAILVLLLSVSGIWYFKNREKPLPPPVMVTQHISSGEKATITLPDGTVVRLNSNTELVFPDRFSGDVREVTLRGEAFFEVTKDKKHPFLVKTGELTTRVLGTSFNIKAYENEEEVEVSVATGLVEVSKGETGKESEEEQHVLLNPSQQAVYREDEQNFITREVDIASIAMWKNGILSFNRTPLDQAAKMLERWYGVKVILKNPGLKKCVITGDHKNQGLSSVLHSFRYALGVSYEITKDTVIINGKDCTR</sequence>
<comment type="caution">
    <text evidence="4">The sequence shown here is derived from an EMBL/GenBank/DDBJ whole genome shotgun (WGS) entry which is preliminary data.</text>
</comment>
<dbReference type="GO" id="GO:0016989">
    <property type="term" value="F:sigma factor antagonist activity"/>
    <property type="evidence" value="ECO:0007669"/>
    <property type="project" value="TreeGrafter"/>
</dbReference>
<feature type="domain" description="Protein FecR C-terminal" evidence="3">
    <location>
        <begin position="274"/>
        <end position="341"/>
    </location>
</feature>
<evidence type="ECO:0000259" key="3">
    <source>
        <dbReference type="Pfam" id="PF16344"/>
    </source>
</evidence>
<dbReference type="OrthoDB" id="649666at2"/>
<feature type="transmembrane region" description="Helical" evidence="1">
    <location>
        <begin position="94"/>
        <end position="114"/>
    </location>
</feature>
<dbReference type="InterPro" id="IPR032508">
    <property type="entry name" value="FecR_C"/>
</dbReference>
<evidence type="ECO:0000259" key="2">
    <source>
        <dbReference type="Pfam" id="PF04773"/>
    </source>
</evidence>
<dbReference type="Gene3D" id="2.60.120.1440">
    <property type="match status" value="1"/>
</dbReference>
<dbReference type="Pfam" id="PF16344">
    <property type="entry name" value="FecR_C"/>
    <property type="match status" value="1"/>
</dbReference>
<evidence type="ECO:0000313" key="5">
    <source>
        <dbReference type="Proteomes" id="UP000267469"/>
    </source>
</evidence>
<dbReference type="Proteomes" id="UP000267469">
    <property type="component" value="Unassembled WGS sequence"/>
</dbReference>
<dbReference type="InterPro" id="IPR012373">
    <property type="entry name" value="Ferrdict_sens_TM"/>
</dbReference>
<dbReference type="PANTHER" id="PTHR30273">
    <property type="entry name" value="PERIPLASMIC SIGNAL SENSOR AND SIGMA FACTOR ACTIVATOR FECR-RELATED"/>
    <property type="match status" value="1"/>
</dbReference>
<dbReference type="InterPro" id="IPR006860">
    <property type="entry name" value="FecR"/>
</dbReference>
<organism evidence="4 5">
    <name type="scientific">Sinomicrobium pectinilyticum</name>
    <dbReference type="NCBI Taxonomy" id="1084421"/>
    <lineage>
        <taxon>Bacteria</taxon>
        <taxon>Pseudomonadati</taxon>
        <taxon>Bacteroidota</taxon>
        <taxon>Flavobacteriia</taxon>
        <taxon>Flavobacteriales</taxon>
        <taxon>Flavobacteriaceae</taxon>
        <taxon>Sinomicrobium</taxon>
    </lineage>
</organism>
<dbReference type="PANTHER" id="PTHR30273:SF2">
    <property type="entry name" value="PROTEIN FECR"/>
    <property type="match status" value="1"/>
</dbReference>
<dbReference type="PIRSF" id="PIRSF018266">
    <property type="entry name" value="FecR"/>
    <property type="match status" value="1"/>
</dbReference>
<name>A0A3N0EA40_SINP1</name>
<keyword evidence="1" id="KW-1133">Transmembrane helix</keyword>
<evidence type="ECO:0000256" key="1">
    <source>
        <dbReference type="SAM" id="Phobius"/>
    </source>
</evidence>
<reference evidence="4 5" key="1">
    <citation type="submission" date="2018-10" db="EMBL/GenBank/DDBJ databases">
        <title>Sinomicrobium pectinilyticum sp. nov., a pectinase-producing bacterium isolated from alkaline and saline soil, and emended description of the genus Sinomicrobium.</title>
        <authorList>
            <person name="Cheng B."/>
            <person name="Li C."/>
            <person name="Lai Q."/>
            <person name="Du M."/>
            <person name="Shao Z."/>
            <person name="Xu P."/>
            <person name="Yang C."/>
        </authorList>
    </citation>
    <scope>NUCLEOTIDE SEQUENCE [LARGE SCALE GENOMIC DNA]</scope>
    <source>
        <strain evidence="4 5">5DNS001</strain>
    </source>
</reference>
<dbReference type="FunFam" id="2.60.120.1440:FF:000001">
    <property type="entry name" value="Putative anti-sigma factor"/>
    <property type="match status" value="1"/>
</dbReference>
<feature type="domain" description="FecR protein" evidence="2">
    <location>
        <begin position="132"/>
        <end position="223"/>
    </location>
</feature>
<keyword evidence="1" id="KW-0472">Membrane</keyword>
<dbReference type="AlphaFoldDB" id="A0A3N0EA40"/>
<evidence type="ECO:0000313" key="4">
    <source>
        <dbReference type="EMBL" id="RNL84704.1"/>
    </source>
</evidence>
<keyword evidence="1" id="KW-0812">Transmembrane</keyword>